<evidence type="ECO:0000256" key="6">
    <source>
        <dbReference type="ARBA" id="ARBA00023018"/>
    </source>
</evidence>
<feature type="transmembrane region" description="Helical" evidence="15">
    <location>
        <begin position="276"/>
        <end position="294"/>
    </location>
</feature>
<organism evidence="18">
    <name type="scientific">Phallusia mammillata</name>
    <dbReference type="NCBI Taxonomy" id="59560"/>
    <lineage>
        <taxon>Eukaryota</taxon>
        <taxon>Metazoa</taxon>
        <taxon>Chordata</taxon>
        <taxon>Tunicata</taxon>
        <taxon>Ascidiacea</taxon>
        <taxon>Phlebobranchia</taxon>
        <taxon>Ascidiidae</taxon>
        <taxon>Phallusia</taxon>
    </lineage>
</organism>
<evidence type="ECO:0000259" key="17">
    <source>
        <dbReference type="Pfam" id="PF02932"/>
    </source>
</evidence>
<proteinExistence type="evidence at transcript level"/>
<dbReference type="InterPro" id="IPR036734">
    <property type="entry name" value="Neur_chan_lig-bd_sf"/>
</dbReference>
<dbReference type="FunFam" id="1.20.58.390:FF:000001">
    <property type="entry name" value="Neuronal nicotinic acetylcholine receptor subunit 3"/>
    <property type="match status" value="1"/>
</dbReference>
<evidence type="ECO:0000256" key="3">
    <source>
        <dbReference type="ARBA" id="ARBA00022475"/>
    </source>
</evidence>
<dbReference type="EMBL" id="LR783933">
    <property type="protein sequence ID" value="CAB3230767.1"/>
    <property type="molecule type" value="mRNA"/>
</dbReference>
<dbReference type="PRINTS" id="PR00252">
    <property type="entry name" value="NRIONCHANNEL"/>
</dbReference>
<dbReference type="Pfam" id="PF02932">
    <property type="entry name" value="Neur_chan_memb"/>
    <property type="match status" value="1"/>
</dbReference>
<sequence length="481" mass="55512">MDYFGAIFAILFATSCMVTSSLAKDRNDLTFDLMEEYDKKVRPSGSYNKSVPVIFKLYLNQLLDVSEVNQKIETKMWVLQIWQDPRLVWDPVDYEGLEYVHLPTTELWLPEVVLYNNADGDFAISQFTKAKVNYTGFVEWKPPAIFKSFCEIQVAQFPFDTQNCTMKIGPWSQGMDLLDMVNSDWKVEDHKCDKPDLSLYKQSGEWKILAVGCYKHYIQYACCRGPYVDMTYYFVLQRRPLYLLINILFPTFLFSVLTCAVFYLPSDAGEKMTLSISLLLSLIVFLLVIVEAIPSTAKGVPLLCQYIVFTMILVCLSIMITVVVINIHYRGPTTHTMSERVKKIFMVWLPKFALSSTMKKLDPYAEKKLKAAKAPKLCNDITDFSGRDPTEGRHRVMGSDVRQAVDGVNFVADYFRDQEESQKREDEWKYVAMLLDHFLFFIFIAACFLGTLIIFGRRLMEIGGEEQLFLENEDKCLLNCK</sequence>
<dbReference type="InterPro" id="IPR002394">
    <property type="entry name" value="Nicotinic_acetylcholine_rcpt"/>
</dbReference>
<dbReference type="CDD" id="cd19064">
    <property type="entry name" value="LGIC_TM_nAChR"/>
    <property type="match status" value="1"/>
</dbReference>
<keyword evidence="6" id="KW-0770">Synapse</keyword>
<keyword evidence="11" id="KW-0325">Glycoprotein</keyword>
<dbReference type="NCBIfam" id="TIGR00860">
    <property type="entry name" value="LIC"/>
    <property type="match status" value="1"/>
</dbReference>
<comment type="subcellular location">
    <subcellularLocation>
        <location evidence="14">Synaptic cell membrane</location>
        <topology evidence="14">Multi-pass membrane protein</topology>
    </subcellularLocation>
</comment>
<feature type="transmembrane region" description="Helical" evidence="15">
    <location>
        <begin position="306"/>
        <end position="329"/>
    </location>
</feature>
<reference evidence="18" key="1">
    <citation type="submission" date="2020-04" db="EMBL/GenBank/DDBJ databases">
        <authorList>
            <person name="Neveu A P."/>
        </authorList>
    </citation>
    <scope>NUCLEOTIDE SEQUENCE</scope>
    <source>
        <tissue evidence="18">Whole embryo</tissue>
    </source>
</reference>
<dbReference type="GO" id="GO:0022848">
    <property type="term" value="F:acetylcholine-gated monoatomic cation-selective channel activity"/>
    <property type="evidence" value="ECO:0007669"/>
    <property type="project" value="InterPro"/>
</dbReference>
<keyword evidence="5 15" id="KW-1133">Transmembrane helix</keyword>
<evidence type="ECO:0000256" key="1">
    <source>
        <dbReference type="ARBA" id="ARBA00009237"/>
    </source>
</evidence>
<dbReference type="InterPro" id="IPR006029">
    <property type="entry name" value="Neurotrans-gated_channel_TM"/>
</dbReference>
<evidence type="ECO:0000256" key="8">
    <source>
        <dbReference type="ARBA" id="ARBA00023136"/>
    </source>
</evidence>
<keyword evidence="8 15" id="KW-0472">Membrane</keyword>
<dbReference type="InterPro" id="IPR006202">
    <property type="entry name" value="Neur_chan_lig-bd"/>
</dbReference>
<dbReference type="PANTHER" id="PTHR18945">
    <property type="entry name" value="NEUROTRANSMITTER GATED ION CHANNEL"/>
    <property type="match status" value="1"/>
</dbReference>
<evidence type="ECO:0000256" key="9">
    <source>
        <dbReference type="ARBA" id="ARBA00023157"/>
    </source>
</evidence>
<accession>A0A6F9DA37</accession>
<keyword evidence="7 15" id="KW-0406">Ion transport</keyword>
<feature type="domain" description="Neurotransmitter-gated ion-channel ligand-binding" evidence="16">
    <location>
        <begin position="28"/>
        <end position="240"/>
    </location>
</feature>
<dbReference type="PRINTS" id="PR00254">
    <property type="entry name" value="NICOTINICR"/>
</dbReference>
<evidence type="ECO:0000256" key="13">
    <source>
        <dbReference type="ARBA" id="ARBA00023303"/>
    </source>
</evidence>
<dbReference type="InterPro" id="IPR006201">
    <property type="entry name" value="Neur_channel"/>
</dbReference>
<evidence type="ECO:0000256" key="2">
    <source>
        <dbReference type="ARBA" id="ARBA00022448"/>
    </source>
</evidence>
<keyword evidence="15" id="KW-0732">Signal</keyword>
<evidence type="ECO:0000313" key="18">
    <source>
        <dbReference type="EMBL" id="CAB3230767.1"/>
    </source>
</evidence>
<keyword evidence="4 15" id="KW-0812">Transmembrane</keyword>
<evidence type="ECO:0000256" key="11">
    <source>
        <dbReference type="ARBA" id="ARBA00023180"/>
    </source>
</evidence>
<feature type="domain" description="Neurotransmitter-gated ion-channel transmembrane" evidence="17">
    <location>
        <begin position="247"/>
        <end position="455"/>
    </location>
</feature>
<dbReference type="InterPro" id="IPR036719">
    <property type="entry name" value="Neuro-gated_channel_TM_sf"/>
</dbReference>
<feature type="signal peptide" evidence="15">
    <location>
        <begin position="1"/>
        <end position="23"/>
    </location>
</feature>
<name>A0A6F9DA37_9ASCI</name>
<dbReference type="PROSITE" id="PS00236">
    <property type="entry name" value="NEUROTR_ION_CHANNEL"/>
    <property type="match status" value="1"/>
</dbReference>
<keyword evidence="9" id="KW-1015">Disulfide bond</keyword>
<keyword evidence="12" id="KW-1071">Ligand-gated ion channel</keyword>
<dbReference type="FunFam" id="2.70.170.10:FF:000016">
    <property type="entry name" value="Nicotinic acetylcholine receptor subunit"/>
    <property type="match status" value="1"/>
</dbReference>
<dbReference type="GO" id="GO:0004888">
    <property type="term" value="F:transmembrane signaling receptor activity"/>
    <property type="evidence" value="ECO:0007669"/>
    <property type="project" value="InterPro"/>
</dbReference>
<evidence type="ECO:0000259" key="16">
    <source>
        <dbReference type="Pfam" id="PF02931"/>
    </source>
</evidence>
<gene>
    <name evidence="18" type="primary">Chrna3</name>
</gene>
<keyword evidence="2 15" id="KW-0813">Transport</keyword>
<dbReference type="SUPFAM" id="SSF63712">
    <property type="entry name" value="Nicotinic receptor ligand binding domain-like"/>
    <property type="match status" value="1"/>
</dbReference>
<dbReference type="Gene3D" id="2.70.170.10">
    <property type="entry name" value="Neurotransmitter-gated ion-channel ligand-binding domain"/>
    <property type="match status" value="1"/>
</dbReference>
<comment type="similarity">
    <text evidence="1">Belongs to the ligand-gated ion channel (TC 1.A.9) family. Acetylcholine receptor (TC 1.A.9.1) subfamily.</text>
</comment>
<evidence type="ECO:0000256" key="14">
    <source>
        <dbReference type="ARBA" id="ARBA00034099"/>
    </source>
</evidence>
<evidence type="ECO:0000256" key="7">
    <source>
        <dbReference type="ARBA" id="ARBA00023065"/>
    </source>
</evidence>
<evidence type="ECO:0000256" key="10">
    <source>
        <dbReference type="ARBA" id="ARBA00023170"/>
    </source>
</evidence>
<dbReference type="CDD" id="cd18997">
    <property type="entry name" value="LGIC_ECD_nAChR"/>
    <property type="match status" value="1"/>
</dbReference>
<keyword evidence="13 15" id="KW-0407">Ion channel</keyword>
<dbReference type="Pfam" id="PF02931">
    <property type="entry name" value="Neur_chan_LBD"/>
    <property type="match status" value="1"/>
</dbReference>
<feature type="chain" id="PRO_5026378833" evidence="15">
    <location>
        <begin position="24"/>
        <end position="481"/>
    </location>
</feature>
<feature type="transmembrane region" description="Helical" evidence="15">
    <location>
        <begin position="241"/>
        <end position="264"/>
    </location>
</feature>
<dbReference type="InterPro" id="IPR018000">
    <property type="entry name" value="Neurotransmitter_ion_chnl_CS"/>
</dbReference>
<evidence type="ECO:0000256" key="5">
    <source>
        <dbReference type="ARBA" id="ARBA00022989"/>
    </source>
</evidence>
<keyword evidence="10 18" id="KW-0675">Receptor</keyword>
<feature type="transmembrane region" description="Helical" evidence="15">
    <location>
        <begin position="430"/>
        <end position="455"/>
    </location>
</feature>
<dbReference type="GO" id="GO:0045211">
    <property type="term" value="C:postsynaptic membrane"/>
    <property type="evidence" value="ECO:0007669"/>
    <property type="project" value="InterPro"/>
</dbReference>
<dbReference type="SUPFAM" id="SSF90112">
    <property type="entry name" value="Neurotransmitter-gated ion-channel transmembrane pore"/>
    <property type="match status" value="1"/>
</dbReference>
<protein>
    <submittedName>
        <fullName evidence="18">NAChR-A1 nicotinic acetylcholine receptor subunit</fullName>
    </submittedName>
</protein>
<evidence type="ECO:0000256" key="12">
    <source>
        <dbReference type="ARBA" id="ARBA00023286"/>
    </source>
</evidence>
<evidence type="ECO:0000256" key="4">
    <source>
        <dbReference type="ARBA" id="ARBA00022692"/>
    </source>
</evidence>
<dbReference type="Gene3D" id="1.20.58.390">
    <property type="entry name" value="Neurotransmitter-gated ion-channel transmembrane domain"/>
    <property type="match status" value="2"/>
</dbReference>
<dbReference type="InterPro" id="IPR038050">
    <property type="entry name" value="Neuro_actylchol_rec"/>
</dbReference>
<dbReference type="AlphaFoldDB" id="A0A6F9DA37"/>
<evidence type="ECO:0000256" key="15">
    <source>
        <dbReference type="RuleBase" id="RU000687"/>
    </source>
</evidence>
<keyword evidence="3" id="KW-1003">Cell membrane</keyword>